<keyword evidence="3" id="KW-1185">Reference proteome</keyword>
<dbReference type="RefSeq" id="WP_241688714.1">
    <property type="nucleotide sequence ID" value="NZ_CP026520.1"/>
</dbReference>
<reference evidence="2 3" key="1">
    <citation type="submission" date="2022-05" db="EMBL/GenBank/DDBJ databases">
        <title>Genome Sequencing of Bee-Associated Microbes.</title>
        <authorList>
            <person name="Dunlap C."/>
        </authorList>
    </citation>
    <scope>NUCLEOTIDE SEQUENCE [LARGE SCALE GENOMIC DNA]</scope>
    <source>
        <strain evidence="2 3">NRRL B-23120</strain>
    </source>
</reference>
<dbReference type="InterPro" id="IPR019715">
    <property type="entry name" value="Haemolysin_XhlA"/>
</dbReference>
<evidence type="ECO:0000256" key="1">
    <source>
        <dbReference type="SAM" id="Phobius"/>
    </source>
</evidence>
<keyword evidence="1" id="KW-0812">Transmembrane</keyword>
<dbReference type="EMBL" id="JAMDMJ010000054">
    <property type="protein sequence ID" value="MCY9599724.1"/>
    <property type="molecule type" value="Genomic_DNA"/>
</dbReference>
<proteinExistence type="predicted"/>
<sequence length="99" mass="11064">MGAGGEHQMEDMKKMHDTMVDVRLELRTISAKVDILTDASRKIEEIEDVAKGAMDSTKTAHKRLDKIDKFITWFTTTVIGAIILAIMGFLIRGGFNLPK</sequence>
<dbReference type="Proteomes" id="UP001527202">
    <property type="component" value="Unassembled WGS sequence"/>
</dbReference>
<comment type="caution">
    <text evidence="2">The sequence shown here is derived from an EMBL/GenBank/DDBJ whole genome shotgun (WGS) entry which is preliminary data.</text>
</comment>
<accession>A0ABT4FR33</accession>
<evidence type="ECO:0000313" key="2">
    <source>
        <dbReference type="EMBL" id="MCY9599724.1"/>
    </source>
</evidence>
<name>A0ABT4FR33_9BACL</name>
<organism evidence="2 3">
    <name type="scientific">Paenibacillus chitinolyticus</name>
    <dbReference type="NCBI Taxonomy" id="79263"/>
    <lineage>
        <taxon>Bacteria</taxon>
        <taxon>Bacillati</taxon>
        <taxon>Bacillota</taxon>
        <taxon>Bacilli</taxon>
        <taxon>Bacillales</taxon>
        <taxon>Paenibacillaceae</taxon>
        <taxon>Paenibacillus</taxon>
    </lineage>
</organism>
<protein>
    <submittedName>
        <fullName evidence="2">Hemolysin XhlA family protein</fullName>
    </submittedName>
</protein>
<dbReference type="GeneID" id="95377378"/>
<evidence type="ECO:0000313" key="3">
    <source>
        <dbReference type="Proteomes" id="UP001527202"/>
    </source>
</evidence>
<keyword evidence="1" id="KW-0472">Membrane</keyword>
<gene>
    <name evidence="2" type="ORF">M5X16_28665</name>
</gene>
<dbReference type="Pfam" id="PF10779">
    <property type="entry name" value="XhlA"/>
    <property type="match status" value="1"/>
</dbReference>
<feature type="transmembrane region" description="Helical" evidence="1">
    <location>
        <begin position="70"/>
        <end position="91"/>
    </location>
</feature>
<keyword evidence="1" id="KW-1133">Transmembrane helix</keyword>